<evidence type="ECO:0000313" key="12">
    <source>
        <dbReference type="Proteomes" id="UP000246085"/>
    </source>
</evidence>
<dbReference type="InterPro" id="IPR043519">
    <property type="entry name" value="NT_sf"/>
</dbReference>
<dbReference type="SUPFAM" id="SSF55021">
    <property type="entry name" value="ACT-like"/>
    <property type="match status" value="2"/>
</dbReference>
<comment type="catalytic activity">
    <reaction evidence="7">
        <text>[protein-PII]-L-tyrosine + UTP = [protein-PII]-uridylyl-L-tyrosine + diphosphate</text>
        <dbReference type="Rhea" id="RHEA:13673"/>
        <dbReference type="Rhea" id="RHEA-COMP:12147"/>
        <dbReference type="Rhea" id="RHEA-COMP:12148"/>
        <dbReference type="ChEBI" id="CHEBI:33019"/>
        <dbReference type="ChEBI" id="CHEBI:46398"/>
        <dbReference type="ChEBI" id="CHEBI:46858"/>
        <dbReference type="ChEBI" id="CHEBI:90602"/>
        <dbReference type="EC" id="2.7.7.59"/>
    </reaction>
</comment>
<dbReference type="NCBIfam" id="NF003467">
    <property type="entry name" value="PRK05092.1"/>
    <property type="match status" value="1"/>
</dbReference>
<dbReference type="AlphaFoldDB" id="A0A2U3QDB0"/>
<evidence type="ECO:0000256" key="6">
    <source>
        <dbReference type="ARBA" id="ARBA00023268"/>
    </source>
</evidence>
<evidence type="ECO:0000259" key="8">
    <source>
        <dbReference type="PROSITE" id="PS51671"/>
    </source>
</evidence>
<reference evidence="10 13" key="2">
    <citation type="submission" date="2021-03" db="EMBL/GenBank/DDBJ databases">
        <title>Genome Sequence of Bradyrhizobium vignae strain ISRA400.</title>
        <authorList>
            <person name="Tisa L.S."/>
            <person name="Svistoonoff S."/>
            <person name="Hocher V."/>
            <person name="Fall S."/>
            <person name="Zaiya A."/>
            <person name="Naing D."/>
            <person name="Niang N."/>
            <person name="Diouf A."/>
            <person name="Dasylva M.C."/>
            <person name="Toure O."/>
            <person name="Gueye M."/>
            <person name="Gully D."/>
            <person name="Tisseyre P."/>
            <person name="Simpson S."/>
            <person name="Morris K."/>
            <person name="Thomas W.K."/>
        </authorList>
    </citation>
    <scope>NUCLEOTIDE SEQUENCE [LARGE SCALE GENOMIC DNA]</scope>
    <source>
        <strain evidence="10 13">ISRA400</strain>
    </source>
</reference>
<dbReference type="CDD" id="cd05401">
    <property type="entry name" value="NT_GlnE_GlnD_like"/>
    <property type="match status" value="1"/>
</dbReference>
<dbReference type="Proteomes" id="UP000669317">
    <property type="component" value="Unassembled WGS sequence"/>
</dbReference>
<evidence type="ECO:0000313" key="11">
    <source>
        <dbReference type="EMBL" id="SPP99394.1"/>
    </source>
</evidence>
<keyword evidence="4 7" id="KW-0378">Hydrolase</keyword>
<comment type="domain">
    <text evidence="7">Has four distinct domains: an N-terminal nucleotidyltransferase (NT) domain responsible for UTase activity, a central HD domain that encodes UR activity, and two C-terminal ACT domains that seem to have a role in glutamine sensing.</text>
</comment>
<reference evidence="11 12" key="1">
    <citation type="submission" date="2018-03" db="EMBL/GenBank/DDBJ databases">
        <authorList>
            <person name="Gully D."/>
        </authorList>
    </citation>
    <scope>NUCLEOTIDE SEQUENCE [LARGE SCALE GENOMIC DNA]</scope>
    <source>
        <strain evidence="11">ORS3257</strain>
    </source>
</reference>
<feature type="domain" description="HD" evidence="9">
    <location>
        <begin position="499"/>
        <end position="622"/>
    </location>
</feature>
<dbReference type="PANTHER" id="PTHR47320">
    <property type="entry name" value="BIFUNCTIONAL URIDYLYLTRANSFERASE/URIDYLYL-REMOVING ENZYME"/>
    <property type="match status" value="1"/>
</dbReference>
<keyword evidence="3" id="KW-0677">Repeat</keyword>
<dbReference type="Pfam" id="PF01909">
    <property type="entry name" value="NTP_transf_2"/>
    <property type="match status" value="1"/>
</dbReference>
<dbReference type="SUPFAM" id="SSF81891">
    <property type="entry name" value="Poly A polymerase C-terminal region-like"/>
    <property type="match status" value="1"/>
</dbReference>
<dbReference type="GO" id="GO:0006808">
    <property type="term" value="P:regulation of nitrogen utilization"/>
    <property type="evidence" value="ECO:0007669"/>
    <property type="project" value="UniProtKB-UniRule"/>
</dbReference>
<keyword evidence="2 7" id="KW-0548">Nucleotidyltransferase</keyword>
<dbReference type="InterPro" id="IPR002934">
    <property type="entry name" value="Polymerase_NTP_transf_dom"/>
</dbReference>
<evidence type="ECO:0000256" key="4">
    <source>
        <dbReference type="ARBA" id="ARBA00022801"/>
    </source>
</evidence>
<evidence type="ECO:0000256" key="7">
    <source>
        <dbReference type="HAMAP-Rule" id="MF_00277"/>
    </source>
</evidence>
<evidence type="ECO:0000259" key="9">
    <source>
        <dbReference type="PROSITE" id="PS51831"/>
    </source>
</evidence>
<name>A0A2U3QDB0_9BRAD</name>
<dbReference type="GO" id="GO:0008773">
    <property type="term" value="F:[protein-PII] uridylyltransferase activity"/>
    <property type="evidence" value="ECO:0007669"/>
    <property type="project" value="UniProtKB-UniRule"/>
</dbReference>
<evidence type="ECO:0000256" key="5">
    <source>
        <dbReference type="ARBA" id="ARBA00022842"/>
    </source>
</evidence>
<dbReference type="RefSeq" id="WP_122406237.1">
    <property type="nucleotide sequence ID" value="NZ_JAGIKT010000033.1"/>
</dbReference>
<comment type="function">
    <text evidence="7">Modifies, by uridylylation and deuridylylation, the PII regulatory proteins (GlnB and homologs), in response to the nitrogen status of the cell that GlnD senses through the glutamine level. Under low glutamine levels, catalyzes the conversion of the PII proteins and UTP to PII-UMP and PPi, while under higher glutamine levels, GlnD hydrolyzes PII-UMP to PII and UMP (deuridylylation). Thus, controls uridylylation state and activity of the PII proteins, and plays an important role in the regulation of nitrogen metabolism.</text>
</comment>
<dbReference type="InterPro" id="IPR013546">
    <property type="entry name" value="PII_UdlTrfase/GS_AdlTrfase"/>
</dbReference>
<accession>A0A2U3QDB0</accession>
<dbReference type="Pfam" id="PF01966">
    <property type="entry name" value="HD"/>
    <property type="match status" value="1"/>
</dbReference>
<dbReference type="EC" id="3.1.4.-" evidence="7"/>
<comment type="activity regulation">
    <text evidence="7">Uridylyltransferase (UTase) activity is inhibited by glutamine, while glutamine activates uridylyl-removing (UR) activity.</text>
</comment>
<dbReference type="InterPro" id="IPR002912">
    <property type="entry name" value="ACT_dom"/>
</dbReference>
<proteinExistence type="inferred from homology"/>
<dbReference type="NCBIfam" id="TIGR01693">
    <property type="entry name" value="UTase_glnD"/>
    <property type="match status" value="1"/>
</dbReference>
<comment type="similarity">
    <text evidence="7">Belongs to the GlnD family.</text>
</comment>
<dbReference type="PROSITE" id="PS51831">
    <property type="entry name" value="HD"/>
    <property type="match status" value="1"/>
</dbReference>
<dbReference type="Gene3D" id="1.10.3090.10">
    <property type="entry name" value="cca-adding enzyme, domain 2"/>
    <property type="match status" value="1"/>
</dbReference>
<dbReference type="GO" id="GO:0008081">
    <property type="term" value="F:phosphoric diester hydrolase activity"/>
    <property type="evidence" value="ECO:0007669"/>
    <property type="project" value="UniProtKB-UniRule"/>
</dbReference>
<feature type="domain" description="ACT" evidence="8">
    <location>
        <begin position="850"/>
        <end position="929"/>
    </location>
</feature>
<evidence type="ECO:0000313" key="13">
    <source>
        <dbReference type="Proteomes" id="UP000669317"/>
    </source>
</evidence>
<evidence type="ECO:0000256" key="3">
    <source>
        <dbReference type="ARBA" id="ARBA00022737"/>
    </source>
</evidence>
<dbReference type="Pfam" id="PF08335">
    <property type="entry name" value="GlnD_UR_UTase"/>
    <property type="match status" value="1"/>
</dbReference>
<dbReference type="OrthoDB" id="9758038at2"/>
<keyword evidence="13" id="KW-1185">Reference proteome</keyword>
<dbReference type="Pfam" id="PF01842">
    <property type="entry name" value="ACT"/>
    <property type="match status" value="1"/>
</dbReference>
<evidence type="ECO:0000256" key="2">
    <source>
        <dbReference type="ARBA" id="ARBA00022695"/>
    </source>
</evidence>
<dbReference type="EMBL" id="JAGIKT010000033">
    <property type="protein sequence ID" value="MBP0112587.1"/>
    <property type="molecule type" value="Genomic_DNA"/>
</dbReference>
<dbReference type="Proteomes" id="UP000246085">
    <property type="component" value="Chromosome BRAD3257"/>
</dbReference>
<evidence type="ECO:0000313" key="10">
    <source>
        <dbReference type="EMBL" id="MBP0112587.1"/>
    </source>
</evidence>
<dbReference type="PIRSF" id="PIRSF006288">
    <property type="entry name" value="PII_uridyltransf"/>
    <property type="match status" value="1"/>
</dbReference>
<comment type="catalytic activity">
    <reaction evidence="7">
        <text>[protein-PII]-uridylyl-L-tyrosine + H2O = [protein-PII]-L-tyrosine + UMP + H(+)</text>
        <dbReference type="Rhea" id="RHEA:48600"/>
        <dbReference type="Rhea" id="RHEA-COMP:12147"/>
        <dbReference type="Rhea" id="RHEA-COMP:12148"/>
        <dbReference type="ChEBI" id="CHEBI:15377"/>
        <dbReference type="ChEBI" id="CHEBI:15378"/>
        <dbReference type="ChEBI" id="CHEBI:46858"/>
        <dbReference type="ChEBI" id="CHEBI:57865"/>
        <dbReference type="ChEBI" id="CHEBI:90602"/>
    </reaction>
</comment>
<dbReference type="KEGG" id="bvz:BRAD3257_8815"/>
<dbReference type="CDD" id="cd04900">
    <property type="entry name" value="ACT_UUR-like_1"/>
    <property type="match status" value="1"/>
</dbReference>
<keyword evidence="1 7" id="KW-0808">Transferase</keyword>
<feature type="region of interest" description="Uridylyltransferase" evidence="7">
    <location>
        <begin position="1"/>
        <end position="383"/>
    </location>
</feature>
<gene>
    <name evidence="7 11" type="primary">glnD</name>
    <name evidence="11" type="ORF">BRAD3257_8815</name>
    <name evidence="10" type="ORF">JWS04_16130</name>
</gene>
<dbReference type="HAMAP" id="MF_00277">
    <property type="entry name" value="PII_uridylyl_transf"/>
    <property type="match status" value="1"/>
</dbReference>
<dbReference type="EC" id="2.7.7.59" evidence="7"/>
<dbReference type="InterPro" id="IPR003607">
    <property type="entry name" value="HD/PDEase_dom"/>
</dbReference>
<dbReference type="PANTHER" id="PTHR47320:SF1">
    <property type="entry name" value="BIFUNCTIONAL URIDYLYLTRANSFERASE_URIDYLYL-REMOVING ENZYME"/>
    <property type="match status" value="1"/>
</dbReference>
<keyword evidence="5 7" id="KW-0460">Magnesium</keyword>
<accession>A0A4Q0R9H5</accession>
<comment type="caution">
    <text evidence="7">Lacks conserved residue(s) required for the propagation of feature annotation.</text>
</comment>
<dbReference type="CDD" id="cd04899">
    <property type="entry name" value="ACT_ACR-UUR-like_2"/>
    <property type="match status" value="1"/>
</dbReference>
<dbReference type="InterPro" id="IPR006674">
    <property type="entry name" value="HD_domain"/>
</dbReference>
<comment type="cofactor">
    <cofactor evidence="7">
        <name>Mg(2+)</name>
        <dbReference type="ChEBI" id="CHEBI:18420"/>
    </cofactor>
</comment>
<dbReference type="Gene3D" id="3.30.70.260">
    <property type="match status" value="1"/>
</dbReference>
<dbReference type="SMART" id="SM00471">
    <property type="entry name" value="HDc"/>
    <property type="match status" value="1"/>
</dbReference>
<dbReference type="SUPFAM" id="SSF81301">
    <property type="entry name" value="Nucleotidyltransferase"/>
    <property type="match status" value="1"/>
</dbReference>
<keyword evidence="6 7" id="KW-0511">Multifunctional enzyme</keyword>
<dbReference type="InterPro" id="IPR010043">
    <property type="entry name" value="UTase/UR"/>
</dbReference>
<feature type="domain" description="ACT" evidence="8">
    <location>
        <begin position="740"/>
        <end position="822"/>
    </location>
</feature>
<sequence>MDSVAIEKKPETDDRFDTARITAAVDALAEKHEGREDAFRTAMAQLLKAELIAARAAAQAILLKDRHGRRCAERLCHVQDEIIRILYSAATRHLYRSPIPSGAERMAVVATGGYGRGLMAPESDIDLLFILPYKQTAWGEQVAEAILYCLWDMGLKVGHATRSVDESIRQARGDMTIRTAILETRFLTGDKPLYDELVERFDKEVVQGTASEFVTAKLAEREERHRRGGQSRYLVEPNVKDGKGALRDLHTLFWIAKYVYRVRDTHELVGRGVFDAQEYRSFRRCADFLWSVRCNLHFYCNRAEERLSFDLQREIAVRLGYTSHPGMQDVERFMKHYFLVAKEVGNLTAILCAKLEDQQAKPAPVLSRMMARLRPTAVKRRVPDSDDFIVDNNRINVAAPDVFKHDPVNLIRIFRLAQKNNLAFHPDAMRDVTRSLGLINAGLRENPEANRLFMEILTSENAEIVLRRMNETGVLGHFIRAFGKIVSMMQFNMYHHYTVDEHLIRCIGFLQDIERGGIEEFALASDLMRKTRPEHRPVIYIATLLHDVAKGRPEDHSIAGAKVARRLCPRLGFSQADTELVAWLIEEHLTMSTVAQSRDLSDRKTIENFAAVVQSVEQMKLLTILTTADIRGVGPGVWNGWKAQLLRSLYYETEPVLTGGFSEVDRGKRLAAAYAEFRMAFAEWPADELDAYISRHYPAYWLKVELPRKIRHARFVRSSEQAGHKLAINVGFDEVRGVTELTIFAADHPWLLSIIAGACASAGANIVDAQIYTTTDGRALDTISISREYDRDEDEGRRATRIGEMIEDVLEGKLRLPEAVARRTVRSKARPFVIEPEVTINNQWSDRYTVIEVSGLDRPGLLYELTTAISKLNLNIASAHVATFGERARDVFYVTDLLGAQINAPTRQAAIKSALTHVMAGDKAVQPAA</sequence>
<dbReference type="InterPro" id="IPR045865">
    <property type="entry name" value="ACT-like_dom_sf"/>
</dbReference>
<dbReference type="EMBL" id="LS398110">
    <property type="protein sequence ID" value="SPP99394.1"/>
    <property type="molecule type" value="Genomic_DNA"/>
</dbReference>
<dbReference type="Gene3D" id="3.30.460.10">
    <property type="entry name" value="Beta Polymerase, domain 2"/>
    <property type="match status" value="1"/>
</dbReference>
<dbReference type="PROSITE" id="PS51671">
    <property type="entry name" value="ACT"/>
    <property type="match status" value="2"/>
</dbReference>
<dbReference type="SUPFAM" id="SSF81593">
    <property type="entry name" value="Nucleotidyltransferase substrate binding subunit/domain"/>
    <property type="match status" value="1"/>
</dbReference>
<evidence type="ECO:0000256" key="1">
    <source>
        <dbReference type="ARBA" id="ARBA00022679"/>
    </source>
</evidence>
<organism evidence="11 12">
    <name type="scientific">Bradyrhizobium vignae</name>
    <dbReference type="NCBI Taxonomy" id="1549949"/>
    <lineage>
        <taxon>Bacteria</taxon>
        <taxon>Pseudomonadati</taxon>
        <taxon>Pseudomonadota</taxon>
        <taxon>Alphaproteobacteria</taxon>
        <taxon>Hyphomicrobiales</taxon>
        <taxon>Nitrobacteraceae</taxon>
        <taxon>Bradyrhizobium</taxon>
    </lineage>
</organism>
<protein>
    <recommendedName>
        <fullName evidence="7">Bifunctional uridylyltransferase/uridylyl-removing enzyme</fullName>
        <shortName evidence="7">UTase/UR</shortName>
    </recommendedName>
    <alternativeName>
        <fullName evidence="7">Bifunctional [protein-PII] modification enzyme</fullName>
    </alternativeName>
    <alternativeName>
        <fullName evidence="7">Bifunctional nitrogen sensor protein</fullName>
    </alternativeName>
    <domain>
        <recommendedName>
            <fullName evidence="7">[Protein-PII] uridylyltransferase</fullName>
            <shortName evidence="7">PII uridylyltransferase</shortName>
            <shortName evidence="7">UTase</shortName>
            <ecNumber evidence="7">2.7.7.59</ecNumber>
        </recommendedName>
    </domain>
    <domain>
        <recommendedName>
            <fullName evidence="7">[Protein-PII]-UMP uridylyl-removing enzyme</fullName>
            <shortName evidence="7">UR</shortName>
            <ecNumber evidence="7">3.1.4.-</ecNumber>
        </recommendedName>
    </domain>
</protein>